<evidence type="ECO:0000313" key="1">
    <source>
        <dbReference type="EMBL" id="KAJ8682706.1"/>
    </source>
</evidence>
<keyword evidence="2" id="KW-1185">Reference proteome</keyword>
<sequence>MEELKYLPIYDDETQRKLQGQFSRVEGECYVDHAGCTLYSDDQIKGALSDLTKSLFTNPHSSGVNGNVTEELIDNIRYRILDHFKADQNEYSVIFTSGATASLKLVAETFDFSNEKDGLDSLEGNFVYLQDNHTSVLGMREIVSTRGANVTCLEHDEAFELFRRCEAFKRNQFDSCRPNSLFVYSAQCNFSGLKYPLEWISKVKEGCLHSLNQTTSNWFTLLDAASFAATSELNLSKFKPDFICVSFYKMFGYPTGLGALIVKNESSHLLKKVYYGGGTVEVALSSKMYHVKKKSLHQRFEDGTIPFLSIASLQYGFNILTEIPIQKISGHVFSLARYLHHCLLTLHHQNNAPVIKLYSDSDYEDSNVQGGIVTFNVLRANGEFVGYMEVLSIAALFKIHLRTGCFCNPGACQRHLNLTDDEILKNYDAGYTCGGDKDLIDGKPTGAVRVSFGYMSTVEDVNTILRMLKKCFVSGTEIVKYPSWWPDLKLKFRTKYQLNRDDLSEVDGLISYTDIDKNISILHESEAQEHYNSASLSKNISTSTGSNSPVLSRIFIYPIKSCGRYEIKSSWELTSKGLQYDREWMITTSAGVCLTQKQEPRLCLIKPIIDIKNDQLILQYPGMPTIEVPLNIHSDIIQNNKLCRGKICGHKVEGVDCGAEISEWLSLALGRPNIKLVQQSEPIKSPKEKSVPKLSFASQSQYLLINESSVSWLNDRLPEDAKCDEKTLIHRFRGNLIIKGSLPFEELTWSRVSVGNCEFEVAGLCTRCQMICIDQTTGEKTVEPLRTLAEEFHGKLKFGIYLVNNSSKNHVISVGDQISFS</sequence>
<proteinExistence type="predicted"/>
<protein>
    <submittedName>
        <fullName evidence="1">Uncharacterized protein</fullName>
    </submittedName>
</protein>
<dbReference type="Proteomes" id="UP001239111">
    <property type="component" value="Chromosome 1"/>
</dbReference>
<dbReference type="EMBL" id="CM056741">
    <property type="protein sequence ID" value="KAJ8682706.1"/>
    <property type="molecule type" value="Genomic_DNA"/>
</dbReference>
<evidence type="ECO:0000313" key="2">
    <source>
        <dbReference type="Proteomes" id="UP001239111"/>
    </source>
</evidence>
<organism evidence="1 2">
    <name type="scientific">Eretmocerus hayati</name>
    <dbReference type="NCBI Taxonomy" id="131215"/>
    <lineage>
        <taxon>Eukaryota</taxon>
        <taxon>Metazoa</taxon>
        <taxon>Ecdysozoa</taxon>
        <taxon>Arthropoda</taxon>
        <taxon>Hexapoda</taxon>
        <taxon>Insecta</taxon>
        <taxon>Pterygota</taxon>
        <taxon>Neoptera</taxon>
        <taxon>Endopterygota</taxon>
        <taxon>Hymenoptera</taxon>
        <taxon>Apocrita</taxon>
        <taxon>Proctotrupomorpha</taxon>
        <taxon>Chalcidoidea</taxon>
        <taxon>Aphelinidae</taxon>
        <taxon>Aphelininae</taxon>
        <taxon>Eretmocerus</taxon>
    </lineage>
</organism>
<reference evidence="1" key="1">
    <citation type="submission" date="2023-04" db="EMBL/GenBank/DDBJ databases">
        <title>A chromosome-level genome assembly of the parasitoid wasp Eretmocerus hayati.</title>
        <authorList>
            <person name="Zhong Y."/>
            <person name="Liu S."/>
            <person name="Liu Y."/>
        </authorList>
    </citation>
    <scope>NUCLEOTIDE SEQUENCE</scope>
    <source>
        <strain evidence="1">ZJU_SS_LIU_2023</strain>
    </source>
</reference>
<gene>
    <name evidence="1" type="ORF">QAD02_018498</name>
</gene>
<name>A0ACC2PIQ9_9HYME</name>
<comment type="caution">
    <text evidence="1">The sequence shown here is derived from an EMBL/GenBank/DDBJ whole genome shotgun (WGS) entry which is preliminary data.</text>
</comment>
<accession>A0ACC2PIQ9</accession>